<dbReference type="GO" id="GO:0051301">
    <property type="term" value="P:cell division"/>
    <property type="evidence" value="ECO:0007669"/>
    <property type="project" value="UniProtKB-KW"/>
</dbReference>
<dbReference type="InterPro" id="IPR019156">
    <property type="entry name" value="Ataxin-10_domain"/>
</dbReference>
<sequence length="171" mass="19200">MILRDVCAWEDPSLAAPVDSLISSGLVELVLCFLEELEPPSILRRSLGNNTIGEVTISDVKKVCPYRGFRRDVVSVIGNCLYGRKQVQDEIRKWNAIPLLLQQCVTDDDSPFQREWGLLTVRNLLEGNEENQLYVAELQLQDSFNTPEISGLGLKVEVDKNTGRVKLVNIS</sequence>
<gene>
    <name evidence="4" type="ORF">KSP39_PZI008481</name>
</gene>
<keyword evidence="2" id="KW-0131">Cell cycle</keyword>
<comment type="caution">
    <text evidence="4">The sequence shown here is derived from an EMBL/GenBank/DDBJ whole genome shotgun (WGS) entry which is preliminary data.</text>
</comment>
<name>A0AAP0BLS6_9ASPA</name>
<evidence type="ECO:0000313" key="4">
    <source>
        <dbReference type="EMBL" id="KAK8944232.1"/>
    </source>
</evidence>
<evidence type="ECO:0000256" key="2">
    <source>
        <dbReference type="ARBA" id="ARBA00023306"/>
    </source>
</evidence>
<accession>A0AAP0BLS6</accession>
<dbReference type="PANTHER" id="PTHR13255">
    <property type="entry name" value="ATAXIN-10"/>
    <property type="match status" value="1"/>
</dbReference>
<evidence type="ECO:0000313" key="5">
    <source>
        <dbReference type="Proteomes" id="UP001418222"/>
    </source>
</evidence>
<dbReference type="InterPro" id="IPR016024">
    <property type="entry name" value="ARM-type_fold"/>
</dbReference>
<dbReference type="Pfam" id="PF09759">
    <property type="entry name" value="Atx10homo_assoc"/>
    <property type="match status" value="1"/>
</dbReference>
<dbReference type="AlphaFoldDB" id="A0AAP0BLS6"/>
<dbReference type="EMBL" id="JBBWWQ010000006">
    <property type="protein sequence ID" value="KAK8944232.1"/>
    <property type="molecule type" value="Genomic_DNA"/>
</dbReference>
<organism evidence="4 5">
    <name type="scientific">Platanthera zijinensis</name>
    <dbReference type="NCBI Taxonomy" id="2320716"/>
    <lineage>
        <taxon>Eukaryota</taxon>
        <taxon>Viridiplantae</taxon>
        <taxon>Streptophyta</taxon>
        <taxon>Embryophyta</taxon>
        <taxon>Tracheophyta</taxon>
        <taxon>Spermatophyta</taxon>
        <taxon>Magnoliopsida</taxon>
        <taxon>Liliopsida</taxon>
        <taxon>Asparagales</taxon>
        <taxon>Orchidaceae</taxon>
        <taxon>Orchidoideae</taxon>
        <taxon>Orchideae</taxon>
        <taxon>Orchidinae</taxon>
        <taxon>Platanthera</taxon>
    </lineage>
</organism>
<protein>
    <recommendedName>
        <fullName evidence="3">Ataxin-10 domain-containing protein</fullName>
    </recommendedName>
</protein>
<proteinExistence type="predicted"/>
<dbReference type="Proteomes" id="UP001418222">
    <property type="component" value="Unassembled WGS sequence"/>
</dbReference>
<reference evidence="4 5" key="1">
    <citation type="journal article" date="2022" name="Nat. Plants">
        <title>Genomes of leafy and leafless Platanthera orchids illuminate the evolution of mycoheterotrophy.</title>
        <authorList>
            <person name="Li M.H."/>
            <person name="Liu K.W."/>
            <person name="Li Z."/>
            <person name="Lu H.C."/>
            <person name="Ye Q.L."/>
            <person name="Zhang D."/>
            <person name="Wang J.Y."/>
            <person name="Li Y.F."/>
            <person name="Zhong Z.M."/>
            <person name="Liu X."/>
            <person name="Yu X."/>
            <person name="Liu D.K."/>
            <person name="Tu X.D."/>
            <person name="Liu B."/>
            <person name="Hao Y."/>
            <person name="Liao X.Y."/>
            <person name="Jiang Y.T."/>
            <person name="Sun W.H."/>
            <person name="Chen J."/>
            <person name="Chen Y.Q."/>
            <person name="Ai Y."/>
            <person name="Zhai J.W."/>
            <person name="Wu S.S."/>
            <person name="Zhou Z."/>
            <person name="Hsiao Y.Y."/>
            <person name="Wu W.L."/>
            <person name="Chen Y.Y."/>
            <person name="Lin Y.F."/>
            <person name="Hsu J.L."/>
            <person name="Li C.Y."/>
            <person name="Wang Z.W."/>
            <person name="Zhao X."/>
            <person name="Zhong W.Y."/>
            <person name="Ma X.K."/>
            <person name="Ma L."/>
            <person name="Huang J."/>
            <person name="Chen G.Z."/>
            <person name="Huang M.Z."/>
            <person name="Huang L."/>
            <person name="Peng D.H."/>
            <person name="Luo Y.B."/>
            <person name="Zou S.Q."/>
            <person name="Chen S.P."/>
            <person name="Lan S."/>
            <person name="Tsai W.C."/>
            <person name="Van de Peer Y."/>
            <person name="Liu Z.J."/>
        </authorList>
    </citation>
    <scope>NUCLEOTIDE SEQUENCE [LARGE SCALE GENOMIC DNA]</scope>
    <source>
        <strain evidence="4">Lor287</strain>
    </source>
</reference>
<dbReference type="InterPro" id="IPR051374">
    <property type="entry name" value="Ataxin-10/CTR86_families"/>
</dbReference>
<dbReference type="SUPFAM" id="SSF48371">
    <property type="entry name" value="ARM repeat"/>
    <property type="match status" value="1"/>
</dbReference>
<evidence type="ECO:0000256" key="1">
    <source>
        <dbReference type="ARBA" id="ARBA00022618"/>
    </source>
</evidence>
<feature type="domain" description="Ataxin-10" evidence="3">
    <location>
        <begin position="69"/>
        <end position="167"/>
    </location>
</feature>
<dbReference type="Gene3D" id="1.25.10.10">
    <property type="entry name" value="Leucine-rich Repeat Variant"/>
    <property type="match status" value="1"/>
</dbReference>
<dbReference type="PANTHER" id="PTHR13255:SF0">
    <property type="entry name" value="ATAXIN-10"/>
    <property type="match status" value="1"/>
</dbReference>
<dbReference type="InterPro" id="IPR011989">
    <property type="entry name" value="ARM-like"/>
</dbReference>
<keyword evidence="1" id="KW-0132">Cell division</keyword>
<evidence type="ECO:0000259" key="3">
    <source>
        <dbReference type="Pfam" id="PF09759"/>
    </source>
</evidence>
<keyword evidence="5" id="KW-1185">Reference proteome</keyword>
<dbReference type="GO" id="GO:0005829">
    <property type="term" value="C:cytosol"/>
    <property type="evidence" value="ECO:0007669"/>
    <property type="project" value="TreeGrafter"/>
</dbReference>